<dbReference type="Proteomes" id="UP000502179">
    <property type="component" value="Chromosome"/>
</dbReference>
<dbReference type="NCBIfam" id="TIGR02249">
    <property type="entry name" value="integrase_gron"/>
    <property type="match status" value="1"/>
</dbReference>
<dbReference type="AlphaFoldDB" id="A0A6G7PVP8"/>
<dbReference type="PROSITE" id="PS51898">
    <property type="entry name" value="TYR_RECOMBINASE"/>
    <property type="match status" value="1"/>
</dbReference>
<accession>A0A6G7PVP8</accession>
<dbReference type="InterPro" id="IPR050090">
    <property type="entry name" value="Tyrosine_recombinase_XerCD"/>
</dbReference>
<keyword evidence="3 5" id="KW-0238">DNA-binding</keyword>
<dbReference type="EMBL" id="CP048877">
    <property type="protein sequence ID" value="QIJ71591.1"/>
    <property type="molecule type" value="Genomic_DNA"/>
</dbReference>
<gene>
    <name evidence="8" type="ORF">G4V39_04560</name>
</gene>
<dbReference type="InterPro" id="IPR044068">
    <property type="entry name" value="CB"/>
</dbReference>
<dbReference type="Pfam" id="PF13495">
    <property type="entry name" value="Phage_int_SAM_4"/>
    <property type="match status" value="1"/>
</dbReference>
<dbReference type="PANTHER" id="PTHR30349">
    <property type="entry name" value="PHAGE INTEGRASE-RELATED"/>
    <property type="match status" value="1"/>
</dbReference>
<keyword evidence="2" id="KW-0229">DNA integration</keyword>
<dbReference type="InterPro" id="IPR010998">
    <property type="entry name" value="Integrase_recombinase_N"/>
</dbReference>
<reference evidence="8 9" key="1">
    <citation type="submission" date="2020-02" db="EMBL/GenBank/DDBJ databases">
        <title>Genome analysis of Thermosulfuriphilus ammonigenes ST65T, an anaerobic thermophilic chemolithoautotrophic bacterium isolated from a deep-sea hydrothermal vent.</title>
        <authorList>
            <person name="Slobodkina G."/>
            <person name="Allioux M."/>
            <person name="Merkel A."/>
            <person name="Alain K."/>
            <person name="Jebbar M."/>
            <person name="Slobodkin A."/>
        </authorList>
    </citation>
    <scope>NUCLEOTIDE SEQUENCE [LARGE SCALE GENOMIC DNA]</scope>
    <source>
        <strain evidence="8 9">ST65</strain>
    </source>
</reference>
<feature type="domain" description="Tyr recombinase" evidence="6">
    <location>
        <begin position="170"/>
        <end position="383"/>
    </location>
</feature>
<dbReference type="GO" id="GO:0015074">
    <property type="term" value="P:DNA integration"/>
    <property type="evidence" value="ECO:0007669"/>
    <property type="project" value="UniProtKB-KW"/>
</dbReference>
<name>A0A6G7PVP8_9BACT</name>
<keyword evidence="9" id="KW-1185">Reference proteome</keyword>
<dbReference type="GO" id="GO:0006310">
    <property type="term" value="P:DNA recombination"/>
    <property type="evidence" value="ECO:0007669"/>
    <property type="project" value="UniProtKB-KW"/>
</dbReference>
<evidence type="ECO:0000259" key="6">
    <source>
        <dbReference type="PROSITE" id="PS51898"/>
    </source>
</evidence>
<dbReference type="InterPro" id="IPR011946">
    <property type="entry name" value="Integrase_integron-type"/>
</dbReference>
<evidence type="ECO:0000256" key="3">
    <source>
        <dbReference type="ARBA" id="ARBA00023125"/>
    </source>
</evidence>
<organism evidence="8 9">
    <name type="scientific">Thermosulfuriphilus ammonigenes</name>
    <dbReference type="NCBI Taxonomy" id="1936021"/>
    <lineage>
        <taxon>Bacteria</taxon>
        <taxon>Pseudomonadati</taxon>
        <taxon>Thermodesulfobacteriota</taxon>
        <taxon>Thermodesulfobacteria</taxon>
        <taxon>Thermodesulfobacteriales</taxon>
        <taxon>Thermodesulfobacteriaceae</taxon>
        <taxon>Thermosulfuriphilus</taxon>
    </lineage>
</organism>
<sequence length="387" mass="45432">MVRWVTQLLQENNLSPGKTVSYQKRKDFLIRLAQKLEPWQVEQADRAIKLYNYFLNRSKNGNDLKEAEASWQELLEKTQKVLRRRHYSYRTEKTYLDWVRRFGEFTEFKPPEALTGEDFQDFLTHLAVERHVAPSTQNQALNALVFFFREGLERDIGPYIEAVKAKERRRLPVVLTREEVQEVLFNLEEPYYLICALMYGGGLRVSEAVRVRVKDLNFERGLITVYSGKGDQDRVTVLPRRLEPEFEVHLTKVRETYEMDRKAGVAGVFLPHALERKYPKAGKEWAWFWVFPSRELSVDPRTKTVRRHHLHPTAVQRAFKKALHKAGVEKPATVHSLRHSFATHLLEDGYDIRTIQELMGHKSLRTTMIYTHIVGKRITGVISPFDR</sequence>
<dbReference type="Gene3D" id="1.10.150.130">
    <property type="match status" value="1"/>
</dbReference>
<evidence type="ECO:0000313" key="8">
    <source>
        <dbReference type="EMBL" id="QIJ71591.1"/>
    </source>
</evidence>
<dbReference type="PANTHER" id="PTHR30349:SF64">
    <property type="entry name" value="PROPHAGE INTEGRASE INTD-RELATED"/>
    <property type="match status" value="1"/>
</dbReference>
<dbReference type="InterPro" id="IPR004107">
    <property type="entry name" value="Integrase_SAM-like_N"/>
</dbReference>
<comment type="similarity">
    <text evidence="1">Belongs to the 'phage' integrase family.</text>
</comment>
<evidence type="ECO:0000259" key="7">
    <source>
        <dbReference type="PROSITE" id="PS51900"/>
    </source>
</evidence>
<dbReference type="InterPro" id="IPR013762">
    <property type="entry name" value="Integrase-like_cat_sf"/>
</dbReference>
<dbReference type="InterPro" id="IPR011010">
    <property type="entry name" value="DNA_brk_join_enz"/>
</dbReference>
<evidence type="ECO:0000256" key="1">
    <source>
        <dbReference type="ARBA" id="ARBA00008857"/>
    </source>
</evidence>
<evidence type="ECO:0000256" key="4">
    <source>
        <dbReference type="ARBA" id="ARBA00023172"/>
    </source>
</evidence>
<dbReference type="Gene3D" id="1.10.443.10">
    <property type="entry name" value="Intergrase catalytic core"/>
    <property type="match status" value="1"/>
</dbReference>
<dbReference type="Pfam" id="PF00589">
    <property type="entry name" value="Phage_integrase"/>
    <property type="match status" value="1"/>
</dbReference>
<feature type="domain" description="Core-binding (CB)" evidence="7">
    <location>
        <begin position="62"/>
        <end position="152"/>
    </location>
</feature>
<evidence type="ECO:0000313" key="9">
    <source>
        <dbReference type="Proteomes" id="UP000502179"/>
    </source>
</evidence>
<dbReference type="GO" id="GO:0003677">
    <property type="term" value="F:DNA binding"/>
    <property type="evidence" value="ECO:0007669"/>
    <property type="project" value="UniProtKB-UniRule"/>
</dbReference>
<keyword evidence="4" id="KW-0233">DNA recombination</keyword>
<dbReference type="InterPro" id="IPR002104">
    <property type="entry name" value="Integrase_catalytic"/>
</dbReference>
<dbReference type="SUPFAM" id="SSF56349">
    <property type="entry name" value="DNA breaking-rejoining enzymes"/>
    <property type="match status" value="1"/>
</dbReference>
<proteinExistence type="inferred from homology"/>
<dbReference type="CDD" id="cd01193">
    <property type="entry name" value="INT_IntI_C"/>
    <property type="match status" value="1"/>
</dbReference>
<evidence type="ECO:0000256" key="2">
    <source>
        <dbReference type="ARBA" id="ARBA00022908"/>
    </source>
</evidence>
<dbReference type="KEGG" id="tav:G4V39_04560"/>
<dbReference type="PROSITE" id="PS51900">
    <property type="entry name" value="CB"/>
    <property type="match status" value="1"/>
</dbReference>
<evidence type="ECO:0000256" key="5">
    <source>
        <dbReference type="PROSITE-ProRule" id="PRU01248"/>
    </source>
</evidence>
<protein>
    <submittedName>
        <fullName evidence="8">Integron integrase</fullName>
    </submittedName>
</protein>